<evidence type="ECO:0000313" key="2">
    <source>
        <dbReference type="EMBL" id="CAJ0596095.1"/>
    </source>
</evidence>
<keyword evidence="3" id="KW-1185">Reference proteome</keyword>
<dbReference type="AlphaFoldDB" id="A0AA36GPT3"/>
<sequence length="63" mass="7572">MKCIVLVFFLSMLSLSMALKVERRRDRLIVSRPLEMEMEHWMKSGGINKRYEEMRLKNPMRGV</sequence>
<reference evidence="2" key="1">
    <citation type="submission" date="2023-07" db="EMBL/GenBank/DDBJ databases">
        <authorList>
            <consortium name="CYATHOMIX"/>
        </authorList>
    </citation>
    <scope>NUCLEOTIDE SEQUENCE</scope>
    <source>
        <strain evidence="2">N/A</strain>
    </source>
</reference>
<proteinExistence type="predicted"/>
<name>A0AA36GPT3_CYLNA</name>
<evidence type="ECO:0000313" key="3">
    <source>
        <dbReference type="Proteomes" id="UP001176961"/>
    </source>
</evidence>
<evidence type="ECO:0000256" key="1">
    <source>
        <dbReference type="SAM" id="SignalP"/>
    </source>
</evidence>
<organism evidence="2 3">
    <name type="scientific">Cylicocyclus nassatus</name>
    <name type="common">Nematode worm</name>
    <dbReference type="NCBI Taxonomy" id="53992"/>
    <lineage>
        <taxon>Eukaryota</taxon>
        <taxon>Metazoa</taxon>
        <taxon>Ecdysozoa</taxon>
        <taxon>Nematoda</taxon>
        <taxon>Chromadorea</taxon>
        <taxon>Rhabditida</taxon>
        <taxon>Rhabditina</taxon>
        <taxon>Rhabditomorpha</taxon>
        <taxon>Strongyloidea</taxon>
        <taxon>Strongylidae</taxon>
        <taxon>Cylicocyclus</taxon>
    </lineage>
</organism>
<feature type="chain" id="PRO_5041402340" evidence="1">
    <location>
        <begin position="19"/>
        <end position="63"/>
    </location>
</feature>
<gene>
    <name evidence="2" type="ORF">CYNAS_LOCUS8078</name>
</gene>
<accession>A0AA36GPT3</accession>
<protein>
    <submittedName>
        <fullName evidence="2">Uncharacterized protein</fullName>
    </submittedName>
</protein>
<dbReference type="EMBL" id="CATQJL010000112">
    <property type="protein sequence ID" value="CAJ0596095.1"/>
    <property type="molecule type" value="Genomic_DNA"/>
</dbReference>
<feature type="signal peptide" evidence="1">
    <location>
        <begin position="1"/>
        <end position="18"/>
    </location>
</feature>
<keyword evidence="1" id="KW-0732">Signal</keyword>
<dbReference type="Proteomes" id="UP001176961">
    <property type="component" value="Unassembled WGS sequence"/>
</dbReference>
<comment type="caution">
    <text evidence="2">The sequence shown here is derived from an EMBL/GenBank/DDBJ whole genome shotgun (WGS) entry which is preliminary data.</text>
</comment>